<evidence type="ECO:0000313" key="2">
    <source>
        <dbReference type="EMBL" id="KAK7236964.1"/>
    </source>
</evidence>
<reference evidence="2 3" key="1">
    <citation type="submission" date="2024-01" db="EMBL/GenBank/DDBJ databases">
        <title>The genomes of 5 underutilized Papilionoideae crops provide insights into root nodulation and disease resistanc.</title>
        <authorList>
            <person name="Yuan L."/>
        </authorList>
    </citation>
    <scope>NUCLEOTIDE SEQUENCE [LARGE SCALE GENOMIC DNA]</scope>
    <source>
        <strain evidence="2">ZHUSHIDOU_FW_LH</strain>
        <tissue evidence="2">Leaf</tissue>
    </source>
</reference>
<feature type="region of interest" description="Disordered" evidence="1">
    <location>
        <begin position="708"/>
        <end position="727"/>
    </location>
</feature>
<evidence type="ECO:0000256" key="1">
    <source>
        <dbReference type="SAM" id="MobiDB-lite"/>
    </source>
</evidence>
<organism evidence="2 3">
    <name type="scientific">Crotalaria pallida</name>
    <name type="common">Smooth rattlebox</name>
    <name type="synonym">Crotalaria striata</name>
    <dbReference type="NCBI Taxonomy" id="3830"/>
    <lineage>
        <taxon>Eukaryota</taxon>
        <taxon>Viridiplantae</taxon>
        <taxon>Streptophyta</taxon>
        <taxon>Embryophyta</taxon>
        <taxon>Tracheophyta</taxon>
        <taxon>Spermatophyta</taxon>
        <taxon>Magnoliopsida</taxon>
        <taxon>eudicotyledons</taxon>
        <taxon>Gunneridae</taxon>
        <taxon>Pentapetalae</taxon>
        <taxon>rosids</taxon>
        <taxon>fabids</taxon>
        <taxon>Fabales</taxon>
        <taxon>Fabaceae</taxon>
        <taxon>Papilionoideae</taxon>
        <taxon>50 kb inversion clade</taxon>
        <taxon>genistoids sensu lato</taxon>
        <taxon>core genistoids</taxon>
        <taxon>Crotalarieae</taxon>
        <taxon>Crotalaria</taxon>
    </lineage>
</organism>
<evidence type="ECO:0000313" key="3">
    <source>
        <dbReference type="Proteomes" id="UP001372338"/>
    </source>
</evidence>
<accession>A0AAN9E0N9</accession>
<evidence type="ECO:0008006" key="4">
    <source>
        <dbReference type="Google" id="ProtNLM"/>
    </source>
</evidence>
<comment type="caution">
    <text evidence="2">The sequence shown here is derived from an EMBL/GenBank/DDBJ whole genome shotgun (WGS) entry which is preliminary data.</text>
</comment>
<feature type="region of interest" description="Disordered" evidence="1">
    <location>
        <begin position="141"/>
        <end position="196"/>
    </location>
</feature>
<proteinExistence type="predicted"/>
<dbReference type="InterPro" id="IPR052997">
    <property type="entry name" value="RRT15-like"/>
</dbReference>
<name>A0AAN9E0N9_CROPI</name>
<protein>
    <recommendedName>
        <fullName evidence="4">Senescence-associated protein</fullName>
    </recommendedName>
</protein>
<sequence>MIGRAYIEGSKSNVAMNAWLPQASYPCGNFSDTSSFKFRRTKGSIGHAFTVRIRTGNQNQTSFYPFVPHEISVLVELILGHLRYLLTDVPPQPNSPPDNVFRPDRPAEAGLGSKNRGNAPPPIHGIIGFPLSVPVLSRLFDARGRGPEGPVPNPSPDRHAATRSRRESSSSSPPTADGFGTGTPVPSPQSQSFSRGYGSILPTSLAYIVPSTRGCSPWRPDAVMSTTGRGRHSVLRIFKGRRGRTGHHATCGALPAAGPYLRLSRFQGGQAICTDGRSARAHAPGFAATVAPSYSSGPGPCPDGRVSAQLGTVTQLPVHPASPVLLTKNGPLGALDSVERLNGAATPSYLFKSDERFARQYRCGPPPEFPLASPRSGIVHHLSGPDRYALTRTLHRRSGSVGSATHRGIPPISFLAPYGFTRPLTRTHVRLLGPCFKTGRMGSPLADARSTQVPKHAESTRTSIHNHHDDVSASMSTARAWATIAICVGPCPESIGRPALAVPHPTEAHRRPPLGRNLPPDWGCIPKQPDSPTAPRGATGSGHDGALTLSGAPFQGTWARSATEDASPDYNSDTEGDRFSWWALPGSLAVTKGILHSPSSVPSTRPKQWGNDGRHPGRRALSLMASGATCVQRLDGSRDSAIHTKYRISLRSSSMQEPRYPLPRVFRIRVSHHRPHEHRLRADGGALNDFDFLGAFGAGFLLFNREETDRTRSGASRHEGDRGAEHL</sequence>
<dbReference type="PANTHER" id="PTHR33047:SF8">
    <property type="entry name" value="REGULATOR OF RDNA TRANSCRIPTION PROTEIN 15"/>
    <property type="match status" value="1"/>
</dbReference>
<dbReference type="Proteomes" id="UP001372338">
    <property type="component" value="Unassembled WGS sequence"/>
</dbReference>
<gene>
    <name evidence="2" type="ORF">RIF29_45207</name>
</gene>
<feature type="region of interest" description="Disordered" evidence="1">
    <location>
        <begin position="90"/>
        <end position="123"/>
    </location>
</feature>
<dbReference type="AntiFam" id="ANF00034">
    <property type="entry name" value="Antisense to 5.8S rRNA"/>
</dbReference>
<dbReference type="EMBL" id="JAYWIO010000032">
    <property type="protein sequence ID" value="KAK7236964.1"/>
    <property type="molecule type" value="Genomic_DNA"/>
</dbReference>
<feature type="region of interest" description="Disordered" evidence="1">
    <location>
        <begin position="503"/>
        <end position="552"/>
    </location>
</feature>
<dbReference type="PANTHER" id="PTHR33047">
    <property type="entry name" value="PROTEIN TAR1"/>
    <property type="match status" value="1"/>
</dbReference>
<dbReference type="AlphaFoldDB" id="A0AAN9E0N9"/>
<feature type="compositionally biased region" description="Basic and acidic residues" evidence="1">
    <location>
        <begin position="156"/>
        <end position="168"/>
    </location>
</feature>
<keyword evidence="3" id="KW-1185">Reference proteome</keyword>